<reference evidence="4 5" key="1">
    <citation type="submission" date="2024-09" db="EMBL/GenBank/DDBJ databases">
        <authorList>
            <person name="Sun Q."/>
            <person name="Mori K."/>
        </authorList>
    </citation>
    <scope>NUCLEOTIDE SEQUENCE [LARGE SCALE GENOMIC DNA]</scope>
    <source>
        <strain evidence="4 5">TBRC 7907</strain>
    </source>
</reference>
<sequence length="276" mass="30021">MSFPFLGLTSAIIASVDNGALPETCCPAGEATLWLWPGHALYLGPSLRLDTHSGSVHCFALGVDAPFGLRAGETGERRVRSALVTARTPHRIVAERGRMLFCYLDRADGVRSRMTEHHSSIHCGHRDESSLIRYLDRTPVPDPLWLLDFLRGGAAGRIDERIVAAMRAIRADPAAELSAARLAAEANLSTSRFLHLFSASTETSFRRYRLWARMLRVAESVREGHSLTRASTDAGFASPGHFSDTFHAMFGLTATAFFAAGARIVPLDRPAASSCS</sequence>
<organism evidence="4 5">
    <name type="scientific">Allokutzneria oryzae</name>
    <dbReference type="NCBI Taxonomy" id="1378989"/>
    <lineage>
        <taxon>Bacteria</taxon>
        <taxon>Bacillati</taxon>
        <taxon>Actinomycetota</taxon>
        <taxon>Actinomycetes</taxon>
        <taxon>Pseudonocardiales</taxon>
        <taxon>Pseudonocardiaceae</taxon>
        <taxon>Allokutzneria</taxon>
    </lineage>
</organism>
<dbReference type="Pfam" id="PF12833">
    <property type="entry name" value="HTH_18"/>
    <property type="match status" value="1"/>
</dbReference>
<comment type="caution">
    <text evidence="4">The sequence shown here is derived from an EMBL/GenBank/DDBJ whole genome shotgun (WGS) entry which is preliminary data.</text>
</comment>
<proteinExistence type="predicted"/>
<feature type="domain" description="HTH araC/xylS-type" evidence="3">
    <location>
        <begin position="160"/>
        <end position="260"/>
    </location>
</feature>
<protein>
    <submittedName>
        <fullName evidence="4">Helix-turn-helix domain-containing protein</fullName>
    </submittedName>
</protein>
<evidence type="ECO:0000259" key="3">
    <source>
        <dbReference type="PROSITE" id="PS01124"/>
    </source>
</evidence>
<evidence type="ECO:0000313" key="5">
    <source>
        <dbReference type="Proteomes" id="UP001589693"/>
    </source>
</evidence>
<evidence type="ECO:0000256" key="1">
    <source>
        <dbReference type="ARBA" id="ARBA00023015"/>
    </source>
</evidence>
<keyword evidence="1" id="KW-0805">Transcription regulation</keyword>
<dbReference type="Gene3D" id="1.10.10.60">
    <property type="entry name" value="Homeodomain-like"/>
    <property type="match status" value="1"/>
</dbReference>
<keyword evidence="2" id="KW-0804">Transcription</keyword>
<dbReference type="RefSeq" id="WP_377851298.1">
    <property type="nucleotide sequence ID" value="NZ_JBHLZU010000007.1"/>
</dbReference>
<dbReference type="InterPro" id="IPR009057">
    <property type="entry name" value="Homeodomain-like_sf"/>
</dbReference>
<dbReference type="EMBL" id="JBHLZU010000007">
    <property type="protein sequence ID" value="MFB9904136.1"/>
    <property type="molecule type" value="Genomic_DNA"/>
</dbReference>
<keyword evidence="5" id="KW-1185">Reference proteome</keyword>
<accession>A0ABV5ZTB9</accession>
<dbReference type="SUPFAM" id="SSF46689">
    <property type="entry name" value="Homeodomain-like"/>
    <property type="match status" value="1"/>
</dbReference>
<dbReference type="PANTHER" id="PTHR43436">
    <property type="entry name" value="ARAC-FAMILY TRANSCRIPTIONAL REGULATOR"/>
    <property type="match status" value="1"/>
</dbReference>
<evidence type="ECO:0000256" key="2">
    <source>
        <dbReference type="ARBA" id="ARBA00023163"/>
    </source>
</evidence>
<dbReference type="SMART" id="SM00342">
    <property type="entry name" value="HTH_ARAC"/>
    <property type="match status" value="1"/>
</dbReference>
<dbReference type="PANTHER" id="PTHR43436:SF1">
    <property type="entry name" value="TRANSCRIPTIONAL REGULATORY PROTEIN"/>
    <property type="match status" value="1"/>
</dbReference>
<dbReference type="Proteomes" id="UP001589693">
    <property type="component" value="Unassembled WGS sequence"/>
</dbReference>
<gene>
    <name evidence="4" type="ORF">ACFFQA_09300</name>
</gene>
<dbReference type="PROSITE" id="PS01124">
    <property type="entry name" value="HTH_ARAC_FAMILY_2"/>
    <property type="match status" value="1"/>
</dbReference>
<evidence type="ECO:0000313" key="4">
    <source>
        <dbReference type="EMBL" id="MFB9904136.1"/>
    </source>
</evidence>
<dbReference type="InterPro" id="IPR018060">
    <property type="entry name" value="HTH_AraC"/>
</dbReference>
<name>A0ABV5ZTB9_9PSEU</name>